<dbReference type="AlphaFoldDB" id="A0A1X9NDV3"/>
<feature type="transmembrane region" description="Helical" evidence="5">
    <location>
        <begin position="169"/>
        <end position="187"/>
    </location>
</feature>
<dbReference type="InterPro" id="IPR007016">
    <property type="entry name" value="O-antigen_ligase-rel_domated"/>
</dbReference>
<dbReference type="KEGG" id="osg:BST96_17460"/>
<keyword evidence="8" id="KW-1185">Reference proteome</keyword>
<reference evidence="7 8" key="1">
    <citation type="submission" date="2016-11" db="EMBL/GenBank/DDBJ databases">
        <title>Trade-off between light-utilization and light-protection in marine flavobacteria.</title>
        <authorList>
            <person name="Kumagai Y."/>
        </authorList>
    </citation>
    <scope>NUCLEOTIDE SEQUENCE [LARGE SCALE GENOMIC DNA]</scope>
    <source>
        <strain evidence="7 8">NBRC 107125</strain>
    </source>
</reference>
<keyword evidence="4 5" id="KW-0472">Membrane</keyword>
<feature type="domain" description="O-antigen ligase-related" evidence="6">
    <location>
        <begin position="20"/>
        <end position="90"/>
    </location>
</feature>
<organism evidence="7 8">
    <name type="scientific">Oceanicoccus sagamiensis</name>
    <dbReference type="NCBI Taxonomy" id="716816"/>
    <lineage>
        <taxon>Bacteria</taxon>
        <taxon>Pseudomonadati</taxon>
        <taxon>Pseudomonadota</taxon>
        <taxon>Gammaproteobacteria</taxon>
        <taxon>Cellvibrionales</taxon>
        <taxon>Spongiibacteraceae</taxon>
        <taxon>Oceanicoccus</taxon>
    </lineage>
</organism>
<evidence type="ECO:0000313" key="8">
    <source>
        <dbReference type="Proteomes" id="UP000193450"/>
    </source>
</evidence>
<keyword evidence="2 5" id="KW-0812">Transmembrane</keyword>
<dbReference type="Pfam" id="PF04932">
    <property type="entry name" value="Wzy_C"/>
    <property type="match status" value="1"/>
</dbReference>
<evidence type="ECO:0000313" key="7">
    <source>
        <dbReference type="EMBL" id="ARN75736.1"/>
    </source>
</evidence>
<protein>
    <recommendedName>
        <fullName evidence="6">O-antigen ligase-related domain-containing protein</fullName>
    </recommendedName>
</protein>
<name>A0A1X9NDV3_9GAMM</name>
<dbReference type="EMBL" id="CP019343">
    <property type="protein sequence ID" value="ARN75736.1"/>
    <property type="molecule type" value="Genomic_DNA"/>
</dbReference>
<feature type="transmembrane region" description="Helical" evidence="5">
    <location>
        <begin position="139"/>
        <end position="157"/>
    </location>
</feature>
<keyword evidence="3 5" id="KW-1133">Transmembrane helix</keyword>
<evidence type="ECO:0000256" key="4">
    <source>
        <dbReference type="ARBA" id="ARBA00023136"/>
    </source>
</evidence>
<evidence type="ECO:0000256" key="3">
    <source>
        <dbReference type="ARBA" id="ARBA00022989"/>
    </source>
</evidence>
<feature type="transmembrane region" description="Helical" evidence="5">
    <location>
        <begin position="113"/>
        <end position="133"/>
    </location>
</feature>
<comment type="subcellular location">
    <subcellularLocation>
        <location evidence="1">Membrane</location>
        <topology evidence="1">Multi-pass membrane protein</topology>
    </subcellularLocation>
</comment>
<dbReference type="PANTHER" id="PTHR37422:SF13">
    <property type="entry name" value="LIPOPOLYSACCHARIDE BIOSYNTHESIS PROTEIN PA4999-RELATED"/>
    <property type="match status" value="1"/>
</dbReference>
<dbReference type="GO" id="GO:0016020">
    <property type="term" value="C:membrane"/>
    <property type="evidence" value="ECO:0007669"/>
    <property type="project" value="UniProtKB-SubCell"/>
</dbReference>
<proteinExistence type="predicted"/>
<evidence type="ECO:0000256" key="1">
    <source>
        <dbReference type="ARBA" id="ARBA00004141"/>
    </source>
</evidence>
<dbReference type="InterPro" id="IPR051533">
    <property type="entry name" value="WaaL-like"/>
</dbReference>
<dbReference type="PANTHER" id="PTHR37422">
    <property type="entry name" value="TEICHURONIC ACID BIOSYNTHESIS PROTEIN TUAE"/>
    <property type="match status" value="1"/>
</dbReference>
<dbReference type="STRING" id="716816.BST96_17460"/>
<accession>A0A1X9NDV3</accession>
<evidence type="ECO:0000256" key="2">
    <source>
        <dbReference type="ARBA" id="ARBA00022692"/>
    </source>
</evidence>
<evidence type="ECO:0000256" key="5">
    <source>
        <dbReference type="SAM" id="Phobius"/>
    </source>
</evidence>
<evidence type="ECO:0000259" key="6">
    <source>
        <dbReference type="Pfam" id="PF04932"/>
    </source>
</evidence>
<dbReference type="Proteomes" id="UP000193450">
    <property type="component" value="Chromosome"/>
</dbReference>
<feature type="transmembrane region" description="Helical" evidence="5">
    <location>
        <begin position="82"/>
        <end position="101"/>
    </location>
</feature>
<gene>
    <name evidence="7" type="ORF">BST96_17460</name>
</gene>
<sequence>MATAGKPLLARFSNLGEHLHSRTVPWTAAYQAFLEKPLLGFGPGSSYELFFQYILPESRSLWHQASYKHAHNQLLQTLQEGGLLGLAAYLMFWGCIYYCVVKTYQLYRDKPGTAYLVLGIGAGLACLQLHSFVSVAYRMVSVQLPMVVFAVLLAALWKNKRPAPLKAMPIQTGLLAALTLALAWTILQPTFSSFKEYAKAKTLPPMQRLDRLQQVKPRQLNIYSLYDRMAMELLQRDNDSALSTGALIEEAIPNYRALLYRQAVAYAQKGELEKAKLKAREYQQQDMYYMDNNKLLIRIAIKQQEPAFFLEQLIMLWASISIERPQEKLPAYLWQIKNLDSATIQHSAIKRIDQRSALTAMAIMGKASADSSHTQKQRNSRALAAILDIPNNEARYLVDYMAPVAAR</sequence>